<name>A0ABY4X2E7_9GAMM</name>
<reference evidence="1" key="1">
    <citation type="submission" date="2021-08" db="EMBL/GenBank/DDBJ databases">
        <authorList>
            <person name="Sakaguchi M."/>
            <person name="Kikuchi T."/>
            <person name="Urbanczyk H."/>
        </authorList>
    </citation>
    <scope>NUCLEOTIDE SEQUENCE</scope>
    <source>
        <strain evidence="1">020920N</strain>
    </source>
</reference>
<dbReference type="InterPro" id="IPR014903">
    <property type="entry name" value="DUF1796"/>
</dbReference>
<dbReference type="RefSeq" id="WP_251882166.1">
    <property type="nucleotide sequence ID" value="NZ_CP082276.1"/>
</dbReference>
<organism evidence="1 2">
    <name type="scientific">Grimontia kaedaensis</name>
    <dbReference type="NCBI Taxonomy" id="2872157"/>
    <lineage>
        <taxon>Bacteria</taxon>
        <taxon>Pseudomonadati</taxon>
        <taxon>Pseudomonadota</taxon>
        <taxon>Gammaproteobacteria</taxon>
        <taxon>Vibrionales</taxon>
        <taxon>Vibrionaceae</taxon>
        <taxon>Grimontia</taxon>
    </lineage>
</organism>
<gene>
    <name evidence="1" type="ORF">K6Q96_19750</name>
</gene>
<dbReference type="Pfam" id="PF08795">
    <property type="entry name" value="DUF1796"/>
    <property type="match status" value="1"/>
</dbReference>
<dbReference type="EMBL" id="CP082276">
    <property type="protein sequence ID" value="USH05439.1"/>
    <property type="molecule type" value="Genomic_DNA"/>
</dbReference>
<sequence>MLDKIKKKLSKVFIGGDSHTDFTALRTSEDVYKCIQEADKVKTQLAEFMGDSAKNTKFVSLGENCSSAWYLKQLGLKKASYPFDWVFSSPEIILDCLNDNFEKYLDKGLIVPKRGGTSAGHSYYHDDLFNHRNPLASDNDYSYLQRCCDRLTGLVQSQHSACYLITLINEPGKRLNWANGFNKQFAMPEGERLQSVSSLVEYLRERNENSKFVLVDHYTDSDKPLKCGRMSDDVFFMQFHARGKSTGVLYENELDDFCFKLILTGLYGEAKGS</sequence>
<evidence type="ECO:0000313" key="1">
    <source>
        <dbReference type="EMBL" id="USH05439.1"/>
    </source>
</evidence>
<protein>
    <submittedName>
        <fullName evidence="1">Papain-like cysteine peptidase</fullName>
    </submittedName>
</protein>
<dbReference type="Proteomes" id="UP001056255">
    <property type="component" value="Chromosome II"/>
</dbReference>
<proteinExistence type="predicted"/>
<keyword evidence="2" id="KW-1185">Reference proteome</keyword>
<accession>A0ABY4X2E7</accession>
<evidence type="ECO:0000313" key="2">
    <source>
        <dbReference type="Proteomes" id="UP001056255"/>
    </source>
</evidence>